<feature type="non-terminal residue" evidence="1">
    <location>
        <position position="1"/>
    </location>
</feature>
<dbReference type="AlphaFoldDB" id="A0A9N7N6R7"/>
<protein>
    <submittedName>
        <fullName evidence="1">RNA-directed DNA polymerase (Reverse transcriptase)-related family protein</fullName>
    </submittedName>
</protein>
<reference evidence="1" key="1">
    <citation type="submission" date="2019-12" db="EMBL/GenBank/DDBJ databases">
        <authorList>
            <person name="Scholes J."/>
        </authorList>
    </citation>
    <scope>NUCLEOTIDE SEQUENCE</scope>
</reference>
<name>A0A9N7N6R7_STRHE</name>
<sequence>ANVLMTLLERYRLFTGQAVNMSKSAIFFSKNTPQPLQQTICSTLNGITSHRSTRYFGLPLRIGKSKKEVFEYLLHSVRGKLQSWKSKLLSPAGEEVLLKSIAQALPIFTMSCFKFPITL</sequence>
<evidence type="ECO:0000313" key="2">
    <source>
        <dbReference type="Proteomes" id="UP001153555"/>
    </source>
</evidence>
<gene>
    <name evidence="1" type="ORF">SHERM_19532</name>
</gene>
<dbReference type="PANTHER" id="PTHR33116">
    <property type="entry name" value="REVERSE TRANSCRIPTASE ZINC-BINDING DOMAIN-CONTAINING PROTEIN-RELATED-RELATED"/>
    <property type="match status" value="1"/>
</dbReference>
<accession>A0A9N7N6R7</accession>
<proteinExistence type="predicted"/>
<feature type="non-terminal residue" evidence="1">
    <location>
        <position position="119"/>
    </location>
</feature>
<organism evidence="1 2">
    <name type="scientific">Striga hermonthica</name>
    <name type="common">Purple witchweed</name>
    <name type="synonym">Buchnera hermonthica</name>
    <dbReference type="NCBI Taxonomy" id="68872"/>
    <lineage>
        <taxon>Eukaryota</taxon>
        <taxon>Viridiplantae</taxon>
        <taxon>Streptophyta</taxon>
        <taxon>Embryophyta</taxon>
        <taxon>Tracheophyta</taxon>
        <taxon>Spermatophyta</taxon>
        <taxon>Magnoliopsida</taxon>
        <taxon>eudicotyledons</taxon>
        <taxon>Gunneridae</taxon>
        <taxon>Pentapetalae</taxon>
        <taxon>asterids</taxon>
        <taxon>lamiids</taxon>
        <taxon>Lamiales</taxon>
        <taxon>Orobanchaceae</taxon>
        <taxon>Buchnereae</taxon>
        <taxon>Striga</taxon>
    </lineage>
</organism>
<keyword evidence="1" id="KW-0808">Transferase</keyword>
<keyword evidence="1" id="KW-0695">RNA-directed DNA polymerase</keyword>
<comment type="caution">
    <text evidence="1">The sequence shown here is derived from an EMBL/GenBank/DDBJ whole genome shotgun (WGS) entry which is preliminary data.</text>
</comment>
<evidence type="ECO:0000313" key="1">
    <source>
        <dbReference type="EMBL" id="CAA0821530.1"/>
    </source>
</evidence>
<dbReference type="OrthoDB" id="1936608at2759"/>
<dbReference type="EMBL" id="CACSLK010020742">
    <property type="protein sequence ID" value="CAA0821530.1"/>
    <property type="molecule type" value="Genomic_DNA"/>
</dbReference>
<dbReference type="Proteomes" id="UP001153555">
    <property type="component" value="Unassembled WGS sequence"/>
</dbReference>
<dbReference type="GO" id="GO:0003964">
    <property type="term" value="F:RNA-directed DNA polymerase activity"/>
    <property type="evidence" value="ECO:0007669"/>
    <property type="project" value="UniProtKB-KW"/>
</dbReference>
<keyword evidence="2" id="KW-1185">Reference proteome</keyword>
<dbReference type="PANTHER" id="PTHR33116:SF86">
    <property type="entry name" value="REVERSE TRANSCRIPTASE DOMAIN-CONTAINING PROTEIN"/>
    <property type="match status" value="1"/>
</dbReference>
<keyword evidence="1" id="KW-0548">Nucleotidyltransferase</keyword>